<sequence>MPEGLKGKRQQDEVFLYPNPWFNNKAFLGLCAWLEVANCLDPIMFIVTVPPLRAQMKKWLGLD</sequence>
<reference evidence="1 2" key="1">
    <citation type="journal article" date="2016" name="Nat. Commun.">
        <title>Extremotolerant tardigrade genome and improved radiotolerance of human cultured cells by tardigrade-unique protein.</title>
        <authorList>
            <person name="Hashimoto T."/>
            <person name="Horikawa D.D."/>
            <person name="Saito Y."/>
            <person name="Kuwahara H."/>
            <person name="Kozuka-Hata H."/>
            <person name="Shin-I T."/>
            <person name="Minakuchi Y."/>
            <person name="Ohishi K."/>
            <person name="Motoyama A."/>
            <person name="Aizu T."/>
            <person name="Enomoto A."/>
            <person name="Kondo K."/>
            <person name="Tanaka S."/>
            <person name="Hara Y."/>
            <person name="Koshikawa S."/>
            <person name="Sagara H."/>
            <person name="Miura T."/>
            <person name="Yokobori S."/>
            <person name="Miyagawa K."/>
            <person name="Suzuki Y."/>
            <person name="Kubo T."/>
            <person name="Oyama M."/>
            <person name="Kohara Y."/>
            <person name="Fujiyama A."/>
            <person name="Arakawa K."/>
            <person name="Katayama T."/>
            <person name="Toyoda A."/>
            <person name="Kunieda T."/>
        </authorList>
    </citation>
    <scope>NUCLEOTIDE SEQUENCE [LARGE SCALE GENOMIC DNA]</scope>
    <source>
        <strain evidence="1 2">YOKOZUNA-1</strain>
    </source>
</reference>
<evidence type="ECO:0000313" key="2">
    <source>
        <dbReference type="Proteomes" id="UP000186922"/>
    </source>
</evidence>
<gene>
    <name evidence="1" type="primary">RvY_04395-1</name>
    <name evidence="1" type="synonym">RvY_04395.1</name>
    <name evidence="1" type="ORF">RvY_04395</name>
</gene>
<organism evidence="1 2">
    <name type="scientific">Ramazzottius varieornatus</name>
    <name type="common">Water bear</name>
    <name type="synonym">Tardigrade</name>
    <dbReference type="NCBI Taxonomy" id="947166"/>
    <lineage>
        <taxon>Eukaryota</taxon>
        <taxon>Metazoa</taxon>
        <taxon>Ecdysozoa</taxon>
        <taxon>Tardigrada</taxon>
        <taxon>Eutardigrada</taxon>
        <taxon>Parachela</taxon>
        <taxon>Hypsibioidea</taxon>
        <taxon>Ramazzottiidae</taxon>
        <taxon>Ramazzottius</taxon>
    </lineage>
</organism>
<evidence type="ECO:0000313" key="1">
    <source>
        <dbReference type="EMBL" id="GAU92297.1"/>
    </source>
</evidence>
<name>A0A1D1UYB0_RAMVA</name>
<protein>
    <submittedName>
        <fullName evidence="1">Uncharacterized protein</fullName>
    </submittedName>
</protein>
<dbReference type="AlphaFoldDB" id="A0A1D1UYB0"/>
<comment type="caution">
    <text evidence="1">The sequence shown here is derived from an EMBL/GenBank/DDBJ whole genome shotgun (WGS) entry which is preliminary data.</text>
</comment>
<proteinExistence type="predicted"/>
<dbReference type="EMBL" id="BDGG01000002">
    <property type="protein sequence ID" value="GAU92297.1"/>
    <property type="molecule type" value="Genomic_DNA"/>
</dbReference>
<keyword evidence="2" id="KW-1185">Reference proteome</keyword>
<dbReference type="Proteomes" id="UP000186922">
    <property type="component" value="Unassembled WGS sequence"/>
</dbReference>
<accession>A0A1D1UYB0</accession>